<sequence length="71" mass="7841">MQIFDRVGLLCSCGSPLASTNLRLSTKYGSVLCWRVESRDFLESFGLVVCLEGCLQCVCFVCAISSDFLSY</sequence>
<dbReference type="AlphaFoldDB" id="A0A0V1AN06"/>
<evidence type="ECO:0000313" key="1">
    <source>
        <dbReference type="EMBL" id="KRY25897.1"/>
    </source>
</evidence>
<proteinExistence type="predicted"/>
<dbReference type="EMBL" id="JYDH01000676">
    <property type="protein sequence ID" value="KRY25897.1"/>
    <property type="molecule type" value="Genomic_DNA"/>
</dbReference>
<name>A0A0V1AN06_TRISP</name>
<dbReference type="InParanoid" id="A0A0V1AN06"/>
<reference evidence="1 2" key="1">
    <citation type="submission" date="2015-01" db="EMBL/GenBank/DDBJ databases">
        <title>Evolution of Trichinella species and genotypes.</title>
        <authorList>
            <person name="Korhonen P.K."/>
            <person name="Edoardo P."/>
            <person name="Giuseppe L.R."/>
            <person name="Gasser R.B."/>
        </authorList>
    </citation>
    <scope>NUCLEOTIDE SEQUENCE [LARGE SCALE GENOMIC DNA]</scope>
    <source>
        <strain evidence="1">ISS3</strain>
    </source>
</reference>
<dbReference type="Proteomes" id="UP000054776">
    <property type="component" value="Unassembled WGS sequence"/>
</dbReference>
<protein>
    <submittedName>
        <fullName evidence="1">Uncharacterized protein</fullName>
    </submittedName>
</protein>
<evidence type="ECO:0000313" key="2">
    <source>
        <dbReference type="Proteomes" id="UP000054776"/>
    </source>
</evidence>
<keyword evidence="2" id="KW-1185">Reference proteome</keyword>
<organism evidence="1 2">
    <name type="scientific">Trichinella spiralis</name>
    <name type="common">Trichina worm</name>
    <dbReference type="NCBI Taxonomy" id="6334"/>
    <lineage>
        <taxon>Eukaryota</taxon>
        <taxon>Metazoa</taxon>
        <taxon>Ecdysozoa</taxon>
        <taxon>Nematoda</taxon>
        <taxon>Enoplea</taxon>
        <taxon>Dorylaimia</taxon>
        <taxon>Trichinellida</taxon>
        <taxon>Trichinellidae</taxon>
        <taxon>Trichinella</taxon>
    </lineage>
</organism>
<accession>A0A0V1AN06</accession>
<comment type="caution">
    <text evidence="1">The sequence shown here is derived from an EMBL/GenBank/DDBJ whole genome shotgun (WGS) entry which is preliminary data.</text>
</comment>
<gene>
    <name evidence="1" type="ORF">T01_6475</name>
</gene>